<evidence type="ECO:0000313" key="3">
    <source>
        <dbReference type="EMBL" id="KAG2974285.1"/>
    </source>
</evidence>
<gene>
    <name evidence="4" type="ORF">PC110_g17996</name>
    <name evidence="1" type="ORF">PC113_g14719</name>
    <name evidence="2" type="ORF">PC117_g15293</name>
    <name evidence="3" type="ORF">PC118_g14619</name>
</gene>
<evidence type="ECO:0000313" key="2">
    <source>
        <dbReference type="EMBL" id="KAG2924893.1"/>
    </source>
</evidence>
<sequence length="32" mass="3940">MRELERRMSEPEKLEQMCPEFERVKALFGQLK</sequence>
<comment type="caution">
    <text evidence="4">The sequence shown here is derived from an EMBL/GenBank/DDBJ whole genome shotgun (WGS) entry which is preliminary data.</text>
</comment>
<keyword evidence="5" id="KW-1185">Reference proteome</keyword>
<protein>
    <submittedName>
        <fullName evidence="4">Uncharacterized protein</fullName>
    </submittedName>
</protein>
<dbReference type="Proteomes" id="UP000251314">
    <property type="component" value="Unassembled WGS sequence"/>
</dbReference>
<organism evidence="4 5">
    <name type="scientific">Phytophthora cactorum</name>
    <dbReference type="NCBI Taxonomy" id="29920"/>
    <lineage>
        <taxon>Eukaryota</taxon>
        <taxon>Sar</taxon>
        <taxon>Stramenopiles</taxon>
        <taxon>Oomycota</taxon>
        <taxon>Peronosporomycetes</taxon>
        <taxon>Peronosporales</taxon>
        <taxon>Peronosporaceae</taxon>
        <taxon>Phytophthora</taxon>
    </lineage>
</organism>
<dbReference type="VEuPathDB" id="FungiDB:PC110_g17996"/>
<accession>A0A329RLE4</accession>
<dbReference type="Proteomes" id="UP000697107">
    <property type="component" value="Unassembled WGS sequence"/>
</dbReference>
<reference evidence="1" key="2">
    <citation type="submission" date="2018-10" db="EMBL/GenBank/DDBJ databases">
        <title>Effector identification in a new, highly contiguous assembly of the strawberry crown rot pathogen Phytophthora cactorum.</title>
        <authorList>
            <person name="Armitage A.D."/>
            <person name="Nellist C.F."/>
            <person name="Bates H."/>
            <person name="Vickerstaff R.J."/>
            <person name="Harrison R.J."/>
        </authorList>
    </citation>
    <scope>NUCLEOTIDE SEQUENCE</scope>
    <source>
        <strain evidence="1">15-7</strain>
        <strain evidence="2">4040</strain>
        <strain evidence="3">P415</strain>
    </source>
</reference>
<reference evidence="4 5" key="1">
    <citation type="submission" date="2018-01" db="EMBL/GenBank/DDBJ databases">
        <title>Draft genome of the strawberry crown rot pathogen Phytophthora cactorum.</title>
        <authorList>
            <person name="Armitage A.D."/>
            <person name="Lysoe E."/>
            <person name="Nellist C.F."/>
            <person name="Harrison R.J."/>
            <person name="Brurberg M.B."/>
        </authorList>
    </citation>
    <scope>NUCLEOTIDE SEQUENCE [LARGE SCALE GENOMIC DNA]</scope>
    <source>
        <strain evidence="4 5">10300</strain>
    </source>
</reference>
<dbReference type="AlphaFoldDB" id="A0A329RLE4"/>
<evidence type="ECO:0000313" key="4">
    <source>
        <dbReference type="EMBL" id="RAW25593.1"/>
    </source>
</evidence>
<dbReference type="EMBL" id="RCMK01000504">
    <property type="protein sequence ID" value="KAG2924893.1"/>
    <property type="molecule type" value="Genomic_DNA"/>
</dbReference>
<dbReference type="EMBL" id="RCML01000539">
    <property type="protein sequence ID" value="KAG2974285.1"/>
    <property type="molecule type" value="Genomic_DNA"/>
</dbReference>
<proteinExistence type="predicted"/>
<dbReference type="Proteomes" id="UP000735874">
    <property type="component" value="Unassembled WGS sequence"/>
</dbReference>
<evidence type="ECO:0000313" key="1">
    <source>
        <dbReference type="EMBL" id="KAG2852800.1"/>
    </source>
</evidence>
<dbReference type="EMBL" id="MJFZ01000734">
    <property type="protein sequence ID" value="RAW25593.1"/>
    <property type="molecule type" value="Genomic_DNA"/>
</dbReference>
<evidence type="ECO:0000313" key="5">
    <source>
        <dbReference type="Proteomes" id="UP000251314"/>
    </source>
</evidence>
<name>A0A329RLE4_9STRA</name>
<dbReference type="EMBL" id="RCMG01000518">
    <property type="protein sequence ID" value="KAG2852800.1"/>
    <property type="molecule type" value="Genomic_DNA"/>
</dbReference>
<dbReference type="OrthoDB" id="126000at2759"/>
<dbReference type="Proteomes" id="UP000736787">
    <property type="component" value="Unassembled WGS sequence"/>
</dbReference>